<keyword evidence="1" id="KW-0812">Transmembrane</keyword>
<dbReference type="Proteomes" id="UP000321367">
    <property type="component" value="Unassembled WGS sequence"/>
</dbReference>
<sequence length="582" mass="66037">MIDRFTFLNDTWSWPVLLGAAVLFVVFIWKESSQFSSIRFYIKVVVAFLAILSLAMIALRPALLNTENSGNLILLTENYTQTSLDSLKKEHENIKVLNYTLDTPIIKELIGTDSVFILGHGIKSYDLWKLEGKSVKYLEGEPLSGIIKFNYDLEQAVGDKTLFKGLYSNPTQGNRLVLEGAGRQVLDSVILLKKTEQQFSLNTDLKSAGNFIFRITEKDSLGNLISSNPIPLKVAEKEALNILMINGFPTFETKYLKNFLAEMDHKVIVRSQVTKGKYKYEYFNAERSTIGNISEKLLESYDLLIIDFNSFKTLSTSQKNAIEKSVRDYGLGFFIQPDVSLFGSSSGLASFDYTQDNSKETMLNGNLQVTKYPFTFKQSLTLEPILKPGNQILSAYKRIGQGKVGSSILENTFELLLDGNTSAYQQLWTKIINALSKSAVASTEWSSQSKMGFPNEPFQFRVRTIEKAPIVLNSEKTEMALRQEFDIPKLWTGTTYPKQSGWQKLSLQQDSTGVYNYYVYNIEDWETLNSYERIQQNHRISNSAGATNTKNTNSIPITLLYFYLVFLISIGVLWLEPKLRSY</sequence>
<accession>A0A5C6ZPS2</accession>
<reference evidence="2 3" key="1">
    <citation type="submission" date="2019-08" db="EMBL/GenBank/DDBJ databases">
        <title>Genome sequence of Gillisia hiemivivida IC154 (type strain).</title>
        <authorList>
            <person name="Bowman J.P."/>
        </authorList>
    </citation>
    <scope>NUCLEOTIDE SEQUENCE [LARGE SCALE GENOMIC DNA]</scope>
    <source>
        <strain evidence="2 3">IC154</strain>
    </source>
</reference>
<evidence type="ECO:0000313" key="3">
    <source>
        <dbReference type="Proteomes" id="UP000321367"/>
    </source>
</evidence>
<protein>
    <submittedName>
        <fullName evidence="2">Uncharacterized protein</fullName>
    </submittedName>
</protein>
<evidence type="ECO:0000256" key="1">
    <source>
        <dbReference type="SAM" id="Phobius"/>
    </source>
</evidence>
<organism evidence="2 3">
    <name type="scientific">Gillisia hiemivivida</name>
    <dbReference type="NCBI Taxonomy" id="291190"/>
    <lineage>
        <taxon>Bacteria</taxon>
        <taxon>Pseudomonadati</taxon>
        <taxon>Bacteroidota</taxon>
        <taxon>Flavobacteriia</taxon>
        <taxon>Flavobacteriales</taxon>
        <taxon>Flavobacteriaceae</taxon>
        <taxon>Gillisia</taxon>
    </lineage>
</organism>
<feature type="transmembrane region" description="Helical" evidence="1">
    <location>
        <begin position="12"/>
        <end position="29"/>
    </location>
</feature>
<dbReference type="RefSeq" id="WP_146933448.1">
    <property type="nucleotide sequence ID" value="NZ_CBCSHZ010000016.1"/>
</dbReference>
<feature type="transmembrane region" description="Helical" evidence="1">
    <location>
        <begin position="555"/>
        <end position="575"/>
    </location>
</feature>
<dbReference type="EMBL" id="VORY01000017">
    <property type="protein sequence ID" value="TXD92761.1"/>
    <property type="molecule type" value="Genomic_DNA"/>
</dbReference>
<comment type="caution">
    <text evidence="2">The sequence shown here is derived from an EMBL/GenBank/DDBJ whole genome shotgun (WGS) entry which is preliminary data.</text>
</comment>
<name>A0A5C6ZPS2_9FLAO</name>
<dbReference type="AlphaFoldDB" id="A0A5C6ZPS2"/>
<feature type="transmembrane region" description="Helical" evidence="1">
    <location>
        <begin position="41"/>
        <end position="59"/>
    </location>
</feature>
<dbReference type="OrthoDB" id="980086at2"/>
<evidence type="ECO:0000313" key="2">
    <source>
        <dbReference type="EMBL" id="TXD92761.1"/>
    </source>
</evidence>
<keyword evidence="3" id="KW-1185">Reference proteome</keyword>
<keyword evidence="1" id="KW-0472">Membrane</keyword>
<gene>
    <name evidence="2" type="ORF">ES724_12590</name>
</gene>
<proteinExistence type="predicted"/>
<keyword evidence="1" id="KW-1133">Transmembrane helix</keyword>